<evidence type="ECO:0000313" key="2">
    <source>
        <dbReference type="RefSeq" id="XP_022770756.1"/>
    </source>
</evidence>
<accession>A0A6P6B177</accession>
<name>A0A6P6B177_DURZI</name>
<reference evidence="2" key="1">
    <citation type="submission" date="2025-08" db="UniProtKB">
        <authorList>
            <consortium name="RefSeq"/>
        </authorList>
    </citation>
    <scope>IDENTIFICATION</scope>
    <source>
        <tissue evidence="2">Fruit stalk</tissue>
    </source>
</reference>
<dbReference type="Proteomes" id="UP000515121">
    <property type="component" value="Unplaced"/>
</dbReference>
<sequence length="114" mass="12531">MICSMLNANCLADGNGIIDDSTSYKETMKENESGWENGWSCSFPSSISGFLPSQKHEGTILGGSNFLLLRSVRMFHSRGCEPQPGQSTCAMDSIHQILILTILREEMNCVSQIP</sequence>
<protein>
    <submittedName>
        <fullName evidence="2">Uncharacterized protein LOC111314041</fullName>
    </submittedName>
</protein>
<dbReference type="RefSeq" id="XP_022770756.1">
    <property type="nucleotide sequence ID" value="XM_022915021.1"/>
</dbReference>
<organism evidence="1 2">
    <name type="scientific">Durio zibethinus</name>
    <name type="common">Durian</name>
    <dbReference type="NCBI Taxonomy" id="66656"/>
    <lineage>
        <taxon>Eukaryota</taxon>
        <taxon>Viridiplantae</taxon>
        <taxon>Streptophyta</taxon>
        <taxon>Embryophyta</taxon>
        <taxon>Tracheophyta</taxon>
        <taxon>Spermatophyta</taxon>
        <taxon>Magnoliopsida</taxon>
        <taxon>eudicotyledons</taxon>
        <taxon>Gunneridae</taxon>
        <taxon>Pentapetalae</taxon>
        <taxon>rosids</taxon>
        <taxon>malvids</taxon>
        <taxon>Malvales</taxon>
        <taxon>Malvaceae</taxon>
        <taxon>Helicteroideae</taxon>
        <taxon>Durio</taxon>
    </lineage>
</organism>
<evidence type="ECO:0000313" key="1">
    <source>
        <dbReference type="Proteomes" id="UP000515121"/>
    </source>
</evidence>
<dbReference type="GeneID" id="111314041"/>
<proteinExistence type="predicted"/>
<dbReference type="AlphaFoldDB" id="A0A6P6B177"/>
<keyword evidence="1" id="KW-1185">Reference proteome</keyword>
<gene>
    <name evidence="2" type="primary">LOC111314041</name>
</gene>
<dbReference type="KEGG" id="dzi:111314041"/>